<name>A0ABP9FEG2_9GAMM</name>
<dbReference type="Gene3D" id="2.40.128.200">
    <property type="match status" value="1"/>
</dbReference>
<sequence length="177" mass="19693">MECEAARFIARIEGQEAWLFLPSATYKLTGTEAASGSKFQNDELVFWLKGDEGQLTGALGDPTGCHNNRALAQWEHAKLSGVDFRGIGQEPPWTLEIAGEQMRLWWGYERSSIEVTVNKVVQFSQRTLYHITASGEPWSVELYPGPCADSMSGEQFDTKIMLDTGKRKYLGCGSALH</sequence>
<accession>A0ABP9FEG2</accession>
<evidence type="ECO:0000256" key="4">
    <source>
        <dbReference type="ARBA" id="ARBA00023288"/>
    </source>
</evidence>
<gene>
    <name evidence="6" type="ORF">GCM10023333_36000</name>
</gene>
<feature type="domain" description="C-type lysozyme inhibitor" evidence="5">
    <location>
        <begin position="7"/>
        <end position="60"/>
    </location>
</feature>
<evidence type="ECO:0000256" key="1">
    <source>
        <dbReference type="ARBA" id="ARBA00022729"/>
    </source>
</evidence>
<evidence type="ECO:0000256" key="2">
    <source>
        <dbReference type="ARBA" id="ARBA00023136"/>
    </source>
</evidence>
<protein>
    <recommendedName>
        <fullName evidence="5">C-type lysozyme inhibitor domain-containing protein</fullName>
    </recommendedName>
</protein>
<proteinExistence type="predicted"/>
<keyword evidence="3" id="KW-0564">Palmitate</keyword>
<dbReference type="InterPro" id="IPR036328">
    <property type="entry name" value="MliC_sf"/>
</dbReference>
<evidence type="ECO:0000313" key="7">
    <source>
        <dbReference type="Proteomes" id="UP001499988"/>
    </source>
</evidence>
<evidence type="ECO:0000313" key="6">
    <source>
        <dbReference type="EMBL" id="GAA4899222.1"/>
    </source>
</evidence>
<dbReference type="SUPFAM" id="SSF141488">
    <property type="entry name" value="YdhA-like"/>
    <property type="match status" value="1"/>
</dbReference>
<dbReference type="Proteomes" id="UP001499988">
    <property type="component" value="Unassembled WGS sequence"/>
</dbReference>
<evidence type="ECO:0000256" key="3">
    <source>
        <dbReference type="ARBA" id="ARBA00023139"/>
    </source>
</evidence>
<comment type="caution">
    <text evidence="6">The sequence shown here is derived from an EMBL/GenBank/DDBJ whole genome shotgun (WGS) entry which is preliminary data.</text>
</comment>
<dbReference type="Pfam" id="PF09864">
    <property type="entry name" value="MliC"/>
    <property type="match status" value="1"/>
</dbReference>
<dbReference type="InterPro" id="IPR018660">
    <property type="entry name" value="MliC"/>
</dbReference>
<keyword evidence="1" id="KW-0732">Signal</keyword>
<keyword evidence="7" id="KW-1185">Reference proteome</keyword>
<reference evidence="7" key="1">
    <citation type="journal article" date="2019" name="Int. J. Syst. Evol. Microbiol.">
        <title>The Global Catalogue of Microorganisms (GCM) 10K type strain sequencing project: providing services to taxonomists for standard genome sequencing and annotation.</title>
        <authorList>
            <consortium name="The Broad Institute Genomics Platform"/>
            <consortium name="The Broad Institute Genome Sequencing Center for Infectious Disease"/>
            <person name="Wu L."/>
            <person name="Ma J."/>
        </authorList>
    </citation>
    <scope>NUCLEOTIDE SEQUENCE [LARGE SCALE GENOMIC DNA]</scope>
    <source>
        <strain evidence="7">JCM 18401</strain>
    </source>
</reference>
<organism evidence="6 7">
    <name type="scientific">Ferrimonas pelagia</name>
    <dbReference type="NCBI Taxonomy" id="1177826"/>
    <lineage>
        <taxon>Bacteria</taxon>
        <taxon>Pseudomonadati</taxon>
        <taxon>Pseudomonadota</taxon>
        <taxon>Gammaproteobacteria</taxon>
        <taxon>Alteromonadales</taxon>
        <taxon>Ferrimonadaceae</taxon>
        <taxon>Ferrimonas</taxon>
    </lineage>
</organism>
<keyword evidence="4" id="KW-0449">Lipoprotein</keyword>
<dbReference type="EMBL" id="BAABJZ010000101">
    <property type="protein sequence ID" value="GAA4899222.1"/>
    <property type="molecule type" value="Genomic_DNA"/>
</dbReference>
<keyword evidence="2" id="KW-0472">Membrane</keyword>
<evidence type="ECO:0000259" key="5">
    <source>
        <dbReference type="Pfam" id="PF09864"/>
    </source>
</evidence>